<dbReference type="Proteomes" id="UP001630127">
    <property type="component" value="Unassembled WGS sequence"/>
</dbReference>
<dbReference type="EMBL" id="JBJUIK010000008">
    <property type="protein sequence ID" value="KAL3520528.1"/>
    <property type="molecule type" value="Genomic_DNA"/>
</dbReference>
<reference evidence="2 3" key="1">
    <citation type="submission" date="2024-11" db="EMBL/GenBank/DDBJ databases">
        <title>A near-complete genome assembly of Cinchona calisaya.</title>
        <authorList>
            <person name="Lian D.C."/>
            <person name="Zhao X.W."/>
            <person name="Wei L."/>
        </authorList>
    </citation>
    <scope>NUCLEOTIDE SEQUENCE [LARGE SCALE GENOMIC DNA]</scope>
    <source>
        <tissue evidence="2">Nenye</tissue>
    </source>
</reference>
<feature type="region of interest" description="Disordered" evidence="1">
    <location>
        <begin position="1"/>
        <end position="26"/>
    </location>
</feature>
<comment type="caution">
    <text evidence="2">The sequence shown here is derived from an EMBL/GenBank/DDBJ whole genome shotgun (WGS) entry which is preliminary data.</text>
</comment>
<sequence>MASTTSEERTAEKENNGTAEKENSGRKDSYVKWTARLMEYEKNRPIDFWGMEDSMSTVWNYDEMEMEMEQLPYANGKKLDDIHDRILNHGDGEEVVWEYDVWGLQLYTQIPSEQHQADRSS</sequence>
<evidence type="ECO:0000313" key="2">
    <source>
        <dbReference type="EMBL" id="KAL3520528.1"/>
    </source>
</evidence>
<protein>
    <submittedName>
        <fullName evidence="2">Uncharacterized protein</fullName>
    </submittedName>
</protein>
<evidence type="ECO:0000313" key="3">
    <source>
        <dbReference type="Proteomes" id="UP001630127"/>
    </source>
</evidence>
<keyword evidence="3" id="KW-1185">Reference proteome</keyword>
<evidence type="ECO:0000256" key="1">
    <source>
        <dbReference type="SAM" id="MobiDB-lite"/>
    </source>
</evidence>
<accession>A0ABD2ZML9</accession>
<organism evidence="2 3">
    <name type="scientific">Cinchona calisaya</name>
    <dbReference type="NCBI Taxonomy" id="153742"/>
    <lineage>
        <taxon>Eukaryota</taxon>
        <taxon>Viridiplantae</taxon>
        <taxon>Streptophyta</taxon>
        <taxon>Embryophyta</taxon>
        <taxon>Tracheophyta</taxon>
        <taxon>Spermatophyta</taxon>
        <taxon>Magnoliopsida</taxon>
        <taxon>eudicotyledons</taxon>
        <taxon>Gunneridae</taxon>
        <taxon>Pentapetalae</taxon>
        <taxon>asterids</taxon>
        <taxon>lamiids</taxon>
        <taxon>Gentianales</taxon>
        <taxon>Rubiaceae</taxon>
        <taxon>Cinchonoideae</taxon>
        <taxon>Cinchoneae</taxon>
        <taxon>Cinchona</taxon>
    </lineage>
</organism>
<name>A0ABD2ZML9_9GENT</name>
<gene>
    <name evidence="2" type="ORF">ACH5RR_018677</name>
</gene>
<dbReference type="AlphaFoldDB" id="A0ABD2ZML9"/>
<proteinExistence type="predicted"/>